<organism evidence="4 5">
    <name type="scientific">Parnassius apollo</name>
    <name type="common">Apollo butterfly</name>
    <name type="synonym">Papilio apollo</name>
    <dbReference type="NCBI Taxonomy" id="110799"/>
    <lineage>
        <taxon>Eukaryota</taxon>
        <taxon>Metazoa</taxon>
        <taxon>Ecdysozoa</taxon>
        <taxon>Arthropoda</taxon>
        <taxon>Hexapoda</taxon>
        <taxon>Insecta</taxon>
        <taxon>Pterygota</taxon>
        <taxon>Neoptera</taxon>
        <taxon>Endopterygota</taxon>
        <taxon>Lepidoptera</taxon>
        <taxon>Glossata</taxon>
        <taxon>Ditrysia</taxon>
        <taxon>Papilionoidea</taxon>
        <taxon>Papilionidae</taxon>
        <taxon>Parnassiinae</taxon>
        <taxon>Parnassini</taxon>
        <taxon>Parnassius</taxon>
        <taxon>Parnassius</taxon>
    </lineage>
</organism>
<dbReference type="EMBL" id="CAJQZP010001352">
    <property type="protein sequence ID" value="CAG5040915.1"/>
    <property type="molecule type" value="Genomic_DNA"/>
</dbReference>
<feature type="domain" description="Dehydrogenase E1 component" evidence="3">
    <location>
        <begin position="44"/>
        <end position="206"/>
    </location>
</feature>
<comment type="cofactor">
    <cofactor evidence="1">
        <name>thiamine diphosphate</name>
        <dbReference type="ChEBI" id="CHEBI:58937"/>
    </cofactor>
</comment>
<dbReference type="Proteomes" id="UP000691718">
    <property type="component" value="Unassembled WGS sequence"/>
</dbReference>
<accession>A0A8S3XTS3</accession>
<evidence type="ECO:0000313" key="4">
    <source>
        <dbReference type="EMBL" id="CAG5040915.1"/>
    </source>
</evidence>
<dbReference type="Pfam" id="PF00676">
    <property type="entry name" value="E1_dh"/>
    <property type="match status" value="1"/>
</dbReference>
<dbReference type="PANTHER" id="PTHR11516">
    <property type="entry name" value="PYRUVATE DEHYDROGENASE E1 COMPONENT, ALPHA SUBUNIT BACTERIAL AND ORGANELLAR"/>
    <property type="match status" value="1"/>
</dbReference>
<comment type="caution">
    <text evidence="4">The sequence shown here is derived from an EMBL/GenBank/DDBJ whole genome shotgun (WGS) entry which is preliminary data.</text>
</comment>
<evidence type="ECO:0000256" key="2">
    <source>
        <dbReference type="ARBA" id="ARBA00023052"/>
    </source>
</evidence>
<evidence type="ECO:0000313" key="5">
    <source>
        <dbReference type="Proteomes" id="UP000691718"/>
    </source>
</evidence>
<evidence type="ECO:0000256" key="1">
    <source>
        <dbReference type="ARBA" id="ARBA00001964"/>
    </source>
</evidence>
<dbReference type="GO" id="GO:0006086">
    <property type="term" value="P:pyruvate decarboxylation to acetyl-CoA"/>
    <property type="evidence" value="ECO:0007669"/>
    <property type="project" value="TreeGrafter"/>
</dbReference>
<dbReference type="OrthoDB" id="10256198at2759"/>
<dbReference type="GO" id="GO:0004739">
    <property type="term" value="F:pyruvate dehydrogenase (acetyl-transferring) activity"/>
    <property type="evidence" value="ECO:0007669"/>
    <property type="project" value="TreeGrafter"/>
</dbReference>
<protein>
    <submittedName>
        <fullName evidence="4">(apollo) hypothetical protein</fullName>
    </submittedName>
</protein>
<reference evidence="4" key="1">
    <citation type="submission" date="2021-04" db="EMBL/GenBank/DDBJ databases">
        <authorList>
            <person name="Tunstrom K."/>
        </authorList>
    </citation>
    <scope>NUCLEOTIDE SEQUENCE</scope>
</reference>
<dbReference type="PANTHER" id="PTHR11516:SF70">
    <property type="entry name" value="PYRUVATE DEHYDROGENASE E1 COMPONENT SUBUNIT ALPHA"/>
    <property type="match status" value="1"/>
</dbReference>
<keyword evidence="5" id="KW-1185">Reference proteome</keyword>
<proteinExistence type="predicted"/>
<keyword evidence="2" id="KW-0786">Thiamine pyrophosphate</keyword>
<dbReference type="InterPro" id="IPR001017">
    <property type="entry name" value="DH_E1"/>
</dbReference>
<dbReference type="CDD" id="cd02000">
    <property type="entry name" value="TPP_E1_PDC_ADC_BCADC"/>
    <property type="match status" value="1"/>
</dbReference>
<sequence>MKEKDKTLQLQVTPTMKQYKLHKLDKGPQTTVTLTSEDALKLYERMVILREMETAAGKMYREKLIRGFCHLYLGQEAVAVGIHSMMRSVDTAITSYRCHGWTQLMGCGVLGMLSELAGRRSGCSRGKGGSMHLYSKNFYGGNGIVGAQIPLGAGLALAHKYKGDGGICFVLYGDGAANQGQLYEAFNIAKLWKLPCVFVCENNLYGE</sequence>
<name>A0A8S3XTS3_PARAO</name>
<dbReference type="AlphaFoldDB" id="A0A8S3XTS3"/>
<evidence type="ECO:0000259" key="3">
    <source>
        <dbReference type="Pfam" id="PF00676"/>
    </source>
</evidence>
<gene>
    <name evidence="4" type="ORF">PAPOLLO_LOCUS21997</name>
</gene>
<dbReference type="InterPro" id="IPR050642">
    <property type="entry name" value="PDH_E1_Alpha_Subunit"/>
</dbReference>